<evidence type="ECO:0000313" key="3">
    <source>
        <dbReference type="Proteomes" id="UP000799424"/>
    </source>
</evidence>
<dbReference type="AlphaFoldDB" id="A0A6A7AH90"/>
<protein>
    <submittedName>
        <fullName evidence="2">Uncharacterized protein</fullName>
    </submittedName>
</protein>
<accession>A0A6A7AH90</accession>
<dbReference type="Proteomes" id="UP000799424">
    <property type="component" value="Unassembled WGS sequence"/>
</dbReference>
<evidence type="ECO:0000313" key="2">
    <source>
        <dbReference type="EMBL" id="KAF2832661.1"/>
    </source>
</evidence>
<organism evidence="2 3">
    <name type="scientific">Ophiobolus disseminans</name>
    <dbReference type="NCBI Taxonomy" id="1469910"/>
    <lineage>
        <taxon>Eukaryota</taxon>
        <taxon>Fungi</taxon>
        <taxon>Dikarya</taxon>
        <taxon>Ascomycota</taxon>
        <taxon>Pezizomycotina</taxon>
        <taxon>Dothideomycetes</taxon>
        <taxon>Pleosporomycetidae</taxon>
        <taxon>Pleosporales</taxon>
        <taxon>Pleosporineae</taxon>
        <taxon>Phaeosphaeriaceae</taxon>
        <taxon>Ophiobolus</taxon>
    </lineage>
</organism>
<evidence type="ECO:0000256" key="1">
    <source>
        <dbReference type="SAM" id="MobiDB-lite"/>
    </source>
</evidence>
<reference evidence="2" key="1">
    <citation type="journal article" date="2020" name="Stud. Mycol.">
        <title>101 Dothideomycetes genomes: a test case for predicting lifestyles and emergence of pathogens.</title>
        <authorList>
            <person name="Haridas S."/>
            <person name="Albert R."/>
            <person name="Binder M."/>
            <person name="Bloem J."/>
            <person name="Labutti K."/>
            <person name="Salamov A."/>
            <person name="Andreopoulos B."/>
            <person name="Baker S."/>
            <person name="Barry K."/>
            <person name="Bills G."/>
            <person name="Bluhm B."/>
            <person name="Cannon C."/>
            <person name="Castanera R."/>
            <person name="Culley D."/>
            <person name="Daum C."/>
            <person name="Ezra D."/>
            <person name="Gonzalez J."/>
            <person name="Henrissat B."/>
            <person name="Kuo A."/>
            <person name="Liang C."/>
            <person name="Lipzen A."/>
            <person name="Lutzoni F."/>
            <person name="Magnuson J."/>
            <person name="Mondo S."/>
            <person name="Nolan M."/>
            <person name="Ohm R."/>
            <person name="Pangilinan J."/>
            <person name="Park H.-J."/>
            <person name="Ramirez L."/>
            <person name="Alfaro M."/>
            <person name="Sun H."/>
            <person name="Tritt A."/>
            <person name="Yoshinaga Y."/>
            <person name="Zwiers L.-H."/>
            <person name="Turgeon B."/>
            <person name="Goodwin S."/>
            <person name="Spatafora J."/>
            <person name="Crous P."/>
            <person name="Grigoriev I."/>
        </authorList>
    </citation>
    <scope>NUCLEOTIDE SEQUENCE</scope>
    <source>
        <strain evidence="2">CBS 113818</strain>
    </source>
</reference>
<feature type="region of interest" description="Disordered" evidence="1">
    <location>
        <begin position="1"/>
        <end position="22"/>
    </location>
</feature>
<sequence length="126" mass="14039">MAGDEKRAGNWFNTPKDSGESEYQDYNDYYDLDASLPIKKALAGLGVYTKTLREGGDNRCMQLEHENEVTIDGKKSTLTGAYFTTIFNPKDGMINVWGSYGARYMGSQQKSSVTVLSKLQSWSDIA</sequence>
<proteinExistence type="predicted"/>
<gene>
    <name evidence="2" type="ORF">CC86DRAFT_401413</name>
</gene>
<dbReference type="EMBL" id="MU006217">
    <property type="protein sequence ID" value="KAF2832661.1"/>
    <property type="molecule type" value="Genomic_DNA"/>
</dbReference>
<keyword evidence="3" id="KW-1185">Reference proteome</keyword>
<name>A0A6A7AH90_9PLEO</name>
<dbReference type="OrthoDB" id="3768351at2759"/>